<name>A0A7R9FTK4_9CRUS</name>
<dbReference type="OrthoDB" id="8182625at2759"/>
<reference evidence="6" key="1">
    <citation type="submission" date="2020-11" db="EMBL/GenBank/DDBJ databases">
        <authorList>
            <person name="Tran Van P."/>
        </authorList>
    </citation>
    <scope>NUCLEOTIDE SEQUENCE</scope>
</reference>
<comment type="caution">
    <text evidence="5">Lacks conserved residue(s) required for the propagation of feature annotation.</text>
</comment>
<dbReference type="AlphaFoldDB" id="A0A7R9FTK4"/>
<evidence type="ECO:0000256" key="3">
    <source>
        <dbReference type="ARBA" id="ARBA00023157"/>
    </source>
</evidence>
<comment type="similarity">
    <text evidence="1 5">Belongs to the peptidase M2 family.</text>
</comment>
<evidence type="ECO:0000256" key="2">
    <source>
        <dbReference type="ARBA" id="ARBA00022729"/>
    </source>
</evidence>
<dbReference type="EMBL" id="LR908712">
    <property type="protein sequence ID" value="CAD7254352.1"/>
    <property type="molecule type" value="Genomic_DNA"/>
</dbReference>
<organism evidence="6">
    <name type="scientific">Darwinula stevensoni</name>
    <dbReference type="NCBI Taxonomy" id="69355"/>
    <lineage>
        <taxon>Eukaryota</taxon>
        <taxon>Metazoa</taxon>
        <taxon>Ecdysozoa</taxon>
        <taxon>Arthropoda</taxon>
        <taxon>Crustacea</taxon>
        <taxon>Oligostraca</taxon>
        <taxon>Ostracoda</taxon>
        <taxon>Podocopa</taxon>
        <taxon>Podocopida</taxon>
        <taxon>Darwinulocopina</taxon>
        <taxon>Darwinuloidea</taxon>
        <taxon>Darwinulidae</taxon>
        <taxon>Darwinula</taxon>
    </lineage>
</organism>
<dbReference type="GO" id="GO:0008241">
    <property type="term" value="F:peptidyl-dipeptidase activity"/>
    <property type="evidence" value="ECO:0007669"/>
    <property type="project" value="InterPro"/>
</dbReference>
<dbReference type="Pfam" id="PF01401">
    <property type="entry name" value="Peptidase_M2"/>
    <property type="match status" value="1"/>
</dbReference>
<evidence type="ECO:0000256" key="5">
    <source>
        <dbReference type="PROSITE-ProRule" id="PRU01355"/>
    </source>
</evidence>
<evidence type="ECO:0000313" key="7">
    <source>
        <dbReference type="Proteomes" id="UP000677054"/>
    </source>
</evidence>
<keyword evidence="3" id="KW-1015">Disulfide bond</keyword>
<keyword evidence="7" id="KW-1185">Reference proteome</keyword>
<dbReference type="GO" id="GO:0016020">
    <property type="term" value="C:membrane"/>
    <property type="evidence" value="ECO:0007669"/>
    <property type="project" value="InterPro"/>
</dbReference>
<dbReference type="GO" id="GO:0008237">
    <property type="term" value="F:metallopeptidase activity"/>
    <property type="evidence" value="ECO:0007669"/>
    <property type="project" value="InterPro"/>
</dbReference>
<evidence type="ECO:0000256" key="4">
    <source>
        <dbReference type="ARBA" id="ARBA00023180"/>
    </source>
</evidence>
<dbReference type="EMBL" id="CAJPEV010009194">
    <property type="protein sequence ID" value="CAG0905579.1"/>
    <property type="molecule type" value="Genomic_DNA"/>
</dbReference>
<proteinExistence type="inferred from homology"/>
<protein>
    <submittedName>
        <fullName evidence="6">Uncharacterized protein</fullName>
    </submittedName>
</protein>
<dbReference type="PROSITE" id="PS52011">
    <property type="entry name" value="PEPTIDASE_M2"/>
    <property type="match status" value="1"/>
</dbReference>
<dbReference type="SUPFAM" id="SSF55486">
    <property type="entry name" value="Metalloproteases ('zincins'), catalytic domain"/>
    <property type="match status" value="1"/>
</dbReference>
<sequence>MAVITEGNRRMDASALREYFQPLENWLRKDNKKHGAAVGWKLGHDGKAELYHPLKKIAANSPTLGAL</sequence>
<accession>A0A7R9FTK4</accession>
<evidence type="ECO:0000313" key="6">
    <source>
        <dbReference type="EMBL" id="CAD7254352.1"/>
    </source>
</evidence>
<keyword evidence="4" id="KW-0325">Glycoprotein</keyword>
<dbReference type="GO" id="GO:0006508">
    <property type="term" value="P:proteolysis"/>
    <property type="evidence" value="ECO:0007669"/>
    <property type="project" value="InterPro"/>
</dbReference>
<evidence type="ECO:0000256" key="1">
    <source>
        <dbReference type="ARBA" id="ARBA00008139"/>
    </source>
</evidence>
<dbReference type="Proteomes" id="UP000677054">
    <property type="component" value="Unassembled WGS sequence"/>
</dbReference>
<keyword evidence="2" id="KW-0732">Signal</keyword>
<gene>
    <name evidence="6" type="ORF">DSTB1V02_LOCUS14098</name>
</gene>
<dbReference type="InterPro" id="IPR001548">
    <property type="entry name" value="Peptidase_M2"/>
</dbReference>